<dbReference type="InterPro" id="IPR010977">
    <property type="entry name" value="Aromatic_deC"/>
</dbReference>
<dbReference type="SUPFAM" id="SSF53383">
    <property type="entry name" value="PLP-dependent transferases"/>
    <property type="match status" value="1"/>
</dbReference>
<evidence type="ECO:0000313" key="11">
    <source>
        <dbReference type="Proteomes" id="UP000323075"/>
    </source>
</evidence>
<reference evidence="8 10" key="1">
    <citation type="journal article" date="2019" name="Microbiol. Resour. Announc.">
        <title>The Genome Sequence of the Halobacterium salinarum Type Strain Is Closely Related to That of Laboratory Strains NRC-1 and R1.</title>
        <authorList>
            <person name="Pfeiffer F."/>
            <person name="Marchfelder A."/>
            <person name="Habermann B."/>
            <person name="Dyall-Smith M.L."/>
        </authorList>
    </citation>
    <scope>NUCLEOTIDE SEQUENCE [LARGE SCALE GENOMIC DNA]</scope>
    <source>
        <strain evidence="8">91-R6</strain>
        <strain evidence="10">ATCC 33171 / DSM 3754 / JCM 8978 / NBRC 102687 / NCIMB 764 / 91-R6</strain>
        <plasmid evidence="10">phsal1</plasmid>
    </source>
</reference>
<keyword evidence="3" id="KW-0210">Decarboxylase</keyword>
<proteinExistence type="inferred from homology"/>
<organism evidence="8 10">
    <name type="scientific">Halobacterium salinarum (strain ATCC 33171 / DSM 3754 / JCM 8978 / NBRC 102687 / NCIMB 764 / 91-R6)</name>
    <dbReference type="NCBI Taxonomy" id="2597657"/>
    <lineage>
        <taxon>Archaea</taxon>
        <taxon>Methanobacteriati</taxon>
        <taxon>Methanobacteriota</taxon>
        <taxon>Stenosarchaea group</taxon>
        <taxon>Halobacteria</taxon>
        <taxon>Halobacteriales</taxon>
        <taxon>Halobacteriaceae</taxon>
        <taxon>Halobacterium</taxon>
    </lineage>
</organism>
<dbReference type="EC" id="4.1.1.86" evidence="8"/>
<dbReference type="Gene3D" id="1.20.1650.10">
    <property type="entry name" value="PLP-dependent transferases"/>
    <property type="match status" value="1"/>
</dbReference>
<dbReference type="PRINTS" id="PR00800">
    <property type="entry name" value="YHDCRBOXLASE"/>
</dbReference>
<evidence type="ECO:0000256" key="1">
    <source>
        <dbReference type="ARBA" id="ARBA00001933"/>
    </source>
</evidence>
<evidence type="ECO:0000256" key="5">
    <source>
        <dbReference type="ARBA" id="ARBA00023239"/>
    </source>
</evidence>
<geneLocation type="plasmid" evidence="8">
    <name>pHSAL1</name>
</geneLocation>
<dbReference type="InterPro" id="IPR015421">
    <property type="entry name" value="PyrdxlP-dep_Trfase_major"/>
</dbReference>
<evidence type="ECO:0000256" key="2">
    <source>
        <dbReference type="ARBA" id="ARBA00009533"/>
    </source>
</evidence>
<dbReference type="Proteomes" id="UP000323075">
    <property type="component" value="Unassembled WGS sequence"/>
</dbReference>
<comment type="cofactor">
    <cofactor evidence="1 6 7">
        <name>pyridoxal 5'-phosphate</name>
        <dbReference type="ChEBI" id="CHEBI:597326"/>
    </cofactor>
</comment>
<dbReference type="InterPro" id="IPR002129">
    <property type="entry name" value="PyrdxlP-dep_de-COase"/>
</dbReference>
<sequence length="524" mass="54856">MSPPRSAGANASTDTDPVALADRLFLGSDAGNDAYADAMEAACDAVLDVIGGAHGPYSGASYDRLRDRLADTTALPAEGHPLEDVLAAVREDVLANAVHPSDETCVAHLQCPPMVPALAAEALLTASNQSLDSFDQAPAATVVEERLIADLTALYELGPAADGVVTGGGTESNHQALLLARDDYVETVFGQSVREHGLPPAAQDLRILCSADAHFTAAQSAALLGLGEDAVVTIPTDGRHRMDATALRETVERLNDAGKHPFAVVGTAGTTDFGSIDPLSAVADVAATHDLWVHVDAAFGGALAVSDQHSERLSGIDRADSVAVDFHKLFFQPIACGALLVADGESFELMSRNAAYLNPAGDAVPNLVAKSTRTTRRFDALKPYVAFRTLGRDGLGALVDRTLALADDVAGLLRADPAFELACEPTLNAVTFRYRPVREHAHCDPGPWADHVTEAAREQLFDAGTAVVARTTVDDRAHVKFTLMNPRTTVADIQSVLVAFKGHAATIEAADRTAPITTAAGGDQ</sequence>
<evidence type="ECO:0000313" key="8">
    <source>
        <dbReference type="EMBL" id="QCC46001.1"/>
    </source>
</evidence>
<reference evidence="8" key="3">
    <citation type="journal article" name="MicrobiologyOpen">
        <title>Whole-genome comparison between the type strain of Halobacterium salinarum (DSM 3754(T)) and the laboratory strains R1 and NRC-1.</title>
        <authorList>
            <person name="Pfeiffer F."/>
            <person name="Losensky G."/>
            <person name="Marchfelder A."/>
            <person name="Habermann B."/>
            <person name="Dyall-Smith M."/>
        </authorList>
    </citation>
    <scope>NUCLEOTIDE SEQUENCE</scope>
    <source>
        <strain evidence="8">91-R6</strain>
    </source>
</reference>
<reference evidence="9 11" key="2">
    <citation type="submission" date="2019-07" db="EMBL/GenBank/DDBJ databases">
        <title>Genomic Encyclopedia of Archaeal and Bacterial Type Strains, Phase II (KMG-II): from individual species to whole genera.</title>
        <authorList>
            <person name="Goeker M."/>
        </authorList>
    </citation>
    <scope>NUCLEOTIDE SEQUENCE [LARGE SCALE GENOMIC DNA]</scope>
    <source>
        <strain evidence="9 11">DSM 3754</strain>
    </source>
</reference>
<accession>A0A4D6GWY0</accession>
<dbReference type="Gene3D" id="3.40.640.10">
    <property type="entry name" value="Type I PLP-dependent aspartate aminotransferase-like (Major domain)"/>
    <property type="match status" value="1"/>
</dbReference>
<protein>
    <submittedName>
        <fullName evidence="8 9">Diaminobutyrate decarboxylase</fullName>
        <ecNumber evidence="8">4.1.1.86</ecNumber>
    </submittedName>
</protein>
<dbReference type="InterPro" id="IPR015424">
    <property type="entry name" value="PyrdxlP-dep_Trfase"/>
</dbReference>
<evidence type="ECO:0000256" key="3">
    <source>
        <dbReference type="ARBA" id="ARBA00022793"/>
    </source>
</evidence>
<dbReference type="PANTHER" id="PTHR45677:SF8">
    <property type="entry name" value="CYSTEINE SULFINIC ACID DECARBOXYLASE"/>
    <property type="match status" value="1"/>
</dbReference>
<evidence type="ECO:0000256" key="7">
    <source>
        <dbReference type="RuleBase" id="RU000382"/>
    </source>
</evidence>
<dbReference type="AlphaFoldDB" id="A0A4D6GWY0"/>
<dbReference type="PANTHER" id="PTHR45677">
    <property type="entry name" value="GLUTAMATE DECARBOXYLASE-RELATED"/>
    <property type="match status" value="1"/>
</dbReference>
<keyword evidence="4 6" id="KW-0663">Pyridoxal phosphate</keyword>
<evidence type="ECO:0000256" key="4">
    <source>
        <dbReference type="ARBA" id="ARBA00022898"/>
    </source>
</evidence>
<dbReference type="GO" id="GO:0019752">
    <property type="term" value="P:carboxylic acid metabolic process"/>
    <property type="evidence" value="ECO:0007669"/>
    <property type="project" value="InterPro"/>
</dbReference>
<evidence type="ECO:0000313" key="9">
    <source>
        <dbReference type="EMBL" id="TYO75020.1"/>
    </source>
</evidence>
<feature type="modified residue" description="N6-(pyridoxal phosphate)lysine" evidence="6">
    <location>
        <position position="328"/>
    </location>
</feature>
<dbReference type="GO" id="GO:0033983">
    <property type="term" value="F:diaminobutyrate decarboxylase activity"/>
    <property type="evidence" value="ECO:0007669"/>
    <property type="project" value="UniProtKB-EC"/>
</dbReference>
<dbReference type="EMBL" id="VRYN01000008">
    <property type="protein sequence ID" value="TYO75020.1"/>
    <property type="molecule type" value="Genomic_DNA"/>
</dbReference>
<dbReference type="GO" id="GO:0005737">
    <property type="term" value="C:cytoplasm"/>
    <property type="evidence" value="ECO:0007669"/>
    <property type="project" value="TreeGrafter"/>
</dbReference>
<dbReference type="GO" id="GO:0006520">
    <property type="term" value="P:amino acid metabolic process"/>
    <property type="evidence" value="ECO:0007669"/>
    <property type="project" value="InterPro"/>
</dbReference>
<evidence type="ECO:0000256" key="6">
    <source>
        <dbReference type="PIRSR" id="PIRSR602129-50"/>
    </source>
</evidence>
<dbReference type="GO" id="GO:0030170">
    <property type="term" value="F:pyridoxal phosphate binding"/>
    <property type="evidence" value="ECO:0007669"/>
    <property type="project" value="InterPro"/>
</dbReference>
<evidence type="ECO:0000313" key="10">
    <source>
        <dbReference type="Proteomes" id="UP000296216"/>
    </source>
</evidence>
<dbReference type="Pfam" id="PF00282">
    <property type="entry name" value="Pyridoxal_deC"/>
    <property type="match status" value="1"/>
</dbReference>
<gene>
    <name evidence="8" type="primary">bdb</name>
    <name evidence="9" type="ORF">APQ99_02150</name>
    <name evidence="8" type="ORF">HBSAL_12100</name>
</gene>
<geneLocation type="plasmid" evidence="10">
    <name>phsal1</name>
</geneLocation>
<dbReference type="EMBL" id="CP038632">
    <property type="protein sequence ID" value="QCC46001.1"/>
    <property type="molecule type" value="Genomic_DNA"/>
</dbReference>
<dbReference type="Gene3D" id="3.90.1150.10">
    <property type="entry name" value="Aspartate Aminotransferase, domain 1"/>
    <property type="match status" value="1"/>
</dbReference>
<keyword evidence="5 7" id="KW-0456">Lyase</keyword>
<name>A0A4D6GWY0_HALS9</name>
<dbReference type="Proteomes" id="UP000296216">
    <property type="component" value="Plasmid pHSAL1"/>
</dbReference>
<comment type="similarity">
    <text evidence="2 7">Belongs to the group II decarboxylase family.</text>
</comment>
<keyword evidence="8" id="KW-0614">Plasmid</keyword>
<dbReference type="InterPro" id="IPR015422">
    <property type="entry name" value="PyrdxlP-dep_Trfase_small"/>
</dbReference>